<evidence type="ECO:0000256" key="5">
    <source>
        <dbReference type="ARBA" id="ARBA00004514"/>
    </source>
</evidence>
<keyword evidence="9" id="KW-0493">Microtubule</keyword>
<feature type="domain" description="PPIase FKBP-type" evidence="22">
    <location>
        <begin position="168"/>
        <end position="254"/>
    </location>
</feature>
<dbReference type="InterPro" id="IPR019734">
    <property type="entry name" value="TPR_rpt"/>
</dbReference>
<dbReference type="GO" id="GO:0005634">
    <property type="term" value="C:nucleus"/>
    <property type="evidence" value="ECO:0007669"/>
    <property type="project" value="UniProtKB-SubCell"/>
</dbReference>
<feature type="repeat" description="TPR" evidence="20">
    <location>
        <begin position="354"/>
        <end position="387"/>
    </location>
</feature>
<dbReference type="SUPFAM" id="SSF54534">
    <property type="entry name" value="FKBP-like"/>
    <property type="match status" value="2"/>
</dbReference>
<evidence type="ECO:0000256" key="13">
    <source>
        <dbReference type="ARBA" id="ARBA00023110"/>
    </source>
</evidence>
<dbReference type="Pfam" id="PF00515">
    <property type="entry name" value="TPR_1"/>
    <property type="match status" value="1"/>
</dbReference>
<dbReference type="Proteomes" id="UP000694568">
    <property type="component" value="Unplaced"/>
</dbReference>
<dbReference type="PROSITE" id="PS50059">
    <property type="entry name" value="FKBP_PPIASE"/>
    <property type="match status" value="2"/>
</dbReference>
<dbReference type="SMART" id="SM00028">
    <property type="entry name" value="TPR"/>
    <property type="match status" value="3"/>
</dbReference>
<keyword evidence="7" id="KW-0963">Cytoplasm</keyword>
<reference evidence="23" key="1">
    <citation type="submission" date="2025-08" db="UniProtKB">
        <authorList>
            <consortium name="Ensembl"/>
        </authorList>
    </citation>
    <scope>IDENTIFICATION</scope>
</reference>
<evidence type="ECO:0000256" key="12">
    <source>
        <dbReference type="ARBA" id="ARBA00022990"/>
    </source>
</evidence>
<evidence type="ECO:0000256" key="7">
    <source>
        <dbReference type="ARBA" id="ARBA00022490"/>
    </source>
</evidence>
<evidence type="ECO:0000256" key="20">
    <source>
        <dbReference type="PROSITE-ProRule" id="PRU00339"/>
    </source>
</evidence>
<dbReference type="GO" id="GO:1901096">
    <property type="term" value="P:regulation of autophagosome maturation"/>
    <property type="evidence" value="ECO:0007669"/>
    <property type="project" value="Ensembl"/>
</dbReference>
<dbReference type="Pfam" id="PF00254">
    <property type="entry name" value="FKBP_C"/>
    <property type="match status" value="2"/>
</dbReference>
<dbReference type="InterPro" id="IPR011990">
    <property type="entry name" value="TPR-like_helical_dom_sf"/>
</dbReference>
<evidence type="ECO:0000256" key="19">
    <source>
        <dbReference type="PROSITE-ProRule" id="PRU00277"/>
    </source>
</evidence>
<comment type="catalytic activity">
    <reaction evidence="1 19">
        <text>[protein]-peptidylproline (omega=180) = [protein]-peptidylproline (omega=0)</text>
        <dbReference type="Rhea" id="RHEA:16237"/>
        <dbReference type="Rhea" id="RHEA-COMP:10747"/>
        <dbReference type="Rhea" id="RHEA-COMP:10748"/>
        <dbReference type="ChEBI" id="CHEBI:83833"/>
        <dbReference type="ChEBI" id="CHEBI:83834"/>
        <dbReference type="EC" id="5.2.1.8"/>
    </reaction>
</comment>
<comment type="subcellular location">
    <subcellularLocation>
        <location evidence="4">Cytoplasm</location>
        <location evidence="4">Cytoskeleton</location>
    </subcellularLocation>
    <subcellularLocation>
        <location evidence="5">Cytoplasm</location>
        <location evidence="5">Cytosol</location>
    </subcellularLocation>
    <subcellularLocation>
        <location evidence="3">Mitochondrion</location>
    </subcellularLocation>
    <subcellularLocation>
        <location evidence="2">Nucleus</location>
    </subcellularLocation>
</comment>
<organism evidence="23 24">
    <name type="scientific">Sander lucioperca</name>
    <name type="common">Pike-perch</name>
    <name type="synonym">Perca lucioperca</name>
    <dbReference type="NCBI Taxonomy" id="283035"/>
    <lineage>
        <taxon>Eukaryota</taxon>
        <taxon>Metazoa</taxon>
        <taxon>Chordata</taxon>
        <taxon>Craniata</taxon>
        <taxon>Vertebrata</taxon>
        <taxon>Euteleostomi</taxon>
        <taxon>Actinopterygii</taxon>
        <taxon>Neopterygii</taxon>
        <taxon>Teleostei</taxon>
        <taxon>Neoteleostei</taxon>
        <taxon>Acanthomorphata</taxon>
        <taxon>Eupercaria</taxon>
        <taxon>Perciformes</taxon>
        <taxon>Percoidei</taxon>
        <taxon>Percidae</taxon>
        <taxon>Luciopercinae</taxon>
        <taxon>Sander</taxon>
    </lineage>
</organism>
<keyword evidence="8" id="KW-0597">Phosphoprotein</keyword>
<keyword evidence="6" id="KW-0488">Methylation</keyword>
<dbReference type="SUPFAM" id="SSF48452">
    <property type="entry name" value="TPR-like"/>
    <property type="match status" value="1"/>
</dbReference>
<dbReference type="PANTHER" id="PTHR46512">
    <property type="entry name" value="PEPTIDYLPROLYL ISOMERASE"/>
    <property type="match status" value="1"/>
</dbReference>
<dbReference type="Ensembl" id="ENSSLUT00000004807.1">
    <property type="protein sequence ID" value="ENSSLUP00000004673.1"/>
    <property type="gene ID" value="ENSSLUG00000002082.1"/>
</dbReference>
<feature type="compositionally biased region" description="Basic and acidic residues" evidence="21">
    <location>
        <begin position="423"/>
        <end position="439"/>
    </location>
</feature>
<dbReference type="GO" id="GO:0005829">
    <property type="term" value="C:cytosol"/>
    <property type="evidence" value="ECO:0007669"/>
    <property type="project" value="UniProtKB-SubCell"/>
</dbReference>
<keyword evidence="24" id="KW-1185">Reference proteome</keyword>
<feature type="compositionally biased region" description="Basic and acidic residues" evidence="21">
    <location>
        <begin position="447"/>
        <end position="458"/>
    </location>
</feature>
<evidence type="ECO:0000256" key="16">
    <source>
        <dbReference type="ARBA" id="ARBA00023212"/>
    </source>
</evidence>
<evidence type="ECO:0000256" key="15">
    <source>
        <dbReference type="ARBA" id="ARBA00023186"/>
    </source>
</evidence>
<evidence type="ECO:0000259" key="22">
    <source>
        <dbReference type="PROSITE" id="PS50059"/>
    </source>
</evidence>
<keyword evidence="11 20" id="KW-0802">TPR repeat</keyword>
<evidence type="ECO:0000256" key="4">
    <source>
        <dbReference type="ARBA" id="ARBA00004245"/>
    </source>
</evidence>
<accession>A0A8C9X1G6</accession>
<evidence type="ECO:0000256" key="6">
    <source>
        <dbReference type="ARBA" id="ARBA00022481"/>
    </source>
</evidence>
<dbReference type="Gene3D" id="3.10.50.40">
    <property type="match status" value="2"/>
</dbReference>
<dbReference type="GO" id="GO:0005739">
    <property type="term" value="C:mitochondrion"/>
    <property type="evidence" value="ECO:0007669"/>
    <property type="project" value="UniProtKB-SubCell"/>
</dbReference>
<evidence type="ECO:0000256" key="14">
    <source>
        <dbReference type="ARBA" id="ARBA00023128"/>
    </source>
</evidence>
<keyword evidence="13 19" id="KW-0697">Rotamase</keyword>
<dbReference type="Gene3D" id="1.25.40.10">
    <property type="entry name" value="Tetratricopeptide repeat domain"/>
    <property type="match status" value="1"/>
</dbReference>
<dbReference type="InterPro" id="IPR001179">
    <property type="entry name" value="PPIase_FKBP_dom"/>
</dbReference>
<dbReference type="FunFam" id="1.25.40.10:FF:000008">
    <property type="entry name" value="Peptidylprolyl isomerase"/>
    <property type="match status" value="1"/>
</dbReference>
<evidence type="ECO:0000256" key="17">
    <source>
        <dbReference type="ARBA" id="ARBA00023235"/>
    </source>
</evidence>
<evidence type="ECO:0000256" key="1">
    <source>
        <dbReference type="ARBA" id="ARBA00000971"/>
    </source>
</evidence>
<name>A0A8C9X1G6_SANLU</name>
<evidence type="ECO:0000256" key="10">
    <source>
        <dbReference type="ARBA" id="ARBA00022737"/>
    </source>
</evidence>
<dbReference type="GO" id="GO:0003755">
    <property type="term" value="F:peptidyl-prolyl cis-trans isomerase activity"/>
    <property type="evidence" value="ECO:0007669"/>
    <property type="project" value="UniProtKB-KW"/>
</dbReference>
<keyword evidence="10" id="KW-0677">Repeat</keyword>
<proteinExistence type="predicted"/>
<evidence type="ECO:0000313" key="23">
    <source>
        <dbReference type="Ensembl" id="ENSSLUP00000004673.1"/>
    </source>
</evidence>
<dbReference type="Pfam" id="PF07719">
    <property type="entry name" value="TPR_2"/>
    <property type="match status" value="1"/>
</dbReference>
<dbReference type="InterPro" id="IPR050754">
    <property type="entry name" value="FKBP4/5/8-like"/>
</dbReference>
<evidence type="ECO:0000256" key="9">
    <source>
        <dbReference type="ARBA" id="ARBA00022701"/>
    </source>
</evidence>
<evidence type="ECO:0000256" key="2">
    <source>
        <dbReference type="ARBA" id="ARBA00004123"/>
    </source>
</evidence>
<evidence type="ECO:0000256" key="3">
    <source>
        <dbReference type="ARBA" id="ARBA00004173"/>
    </source>
</evidence>
<reference evidence="23" key="2">
    <citation type="submission" date="2025-09" db="UniProtKB">
        <authorList>
            <consortium name="Ensembl"/>
        </authorList>
    </citation>
    <scope>IDENTIFICATION</scope>
</reference>
<keyword evidence="17 19" id="KW-0413">Isomerase</keyword>
<feature type="repeat" description="TPR" evidence="20">
    <location>
        <begin position="320"/>
        <end position="353"/>
    </location>
</feature>
<protein>
    <recommendedName>
        <fullName evidence="19">peptidylprolyl isomerase</fullName>
        <ecNumber evidence="19">5.2.1.8</ecNumber>
    </recommendedName>
</protein>
<sequence>ICYMTMTAEEQTGEGQHTIPMEGEDITPKKDGGILKLVKREGTGTELPMTGDKVFVHYVGTLVDGTHFDSSRDRGEKFSFELGKGQVIKAWDIGIATMKVGELCQLICKPEYAYGSAGSPPKIPPNATLVFEVELFEFRGEDITEEEDGGIVRRIITKGQGYSKPNEGATVDVTMEGICEGRVFDERELKFEIGDGEGLGLPVGVEKAIMAMEQGEEALFNIKPKYGFGNAGIAKYNIPAGATLQYKIKLTAFEKAKESWEMNTVEKLEQSSLVKEKGTQYFKEGKYKQASVQYKRIVSWLEHESGLSEEDEKNAKALRLAAHLNLAMCFIKLQEPSQALENCDKALELDASNEKALFRRGEALFGMKEYDRARDDFQQVVQLYPANKAAKSQVGLCQKRIKEQHEKDKRIYANMFQKFAERDSKKEAKKVKSESKENGDGEMEVENGEKEVVCEAKE</sequence>
<evidence type="ECO:0000256" key="11">
    <source>
        <dbReference type="ARBA" id="ARBA00022803"/>
    </source>
</evidence>
<feature type="domain" description="PPIase FKBP-type" evidence="22">
    <location>
        <begin position="51"/>
        <end position="139"/>
    </location>
</feature>
<dbReference type="AlphaFoldDB" id="A0A8C9X1G6"/>
<keyword evidence="15" id="KW-0143">Chaperone</keyword>
<evidence type="ECO:0000313" key="24">
    <source>
        <dbReference type="Proteomes" id="UP000694568"/>
    </source>
</evidence>
<keyword evidence="14" id="KW-0496">Mitochondrion</keyword>
<dbReference type="EC" id="5.2.1.8" evidence="19"/>
<evidence type="ECO:0000256" key="8">
    <source>
        <dbReference type="ARBA" id="ARBA00022553"/>
    </source>
</evidence>
<evidence type="ECO:0000256" key="18">
    <source>
        <dbReference type="ARBA" id="ARBA00023242"/>
    </source>
</evidence>
<dbReference type="InterPro" id="IPR013105">
    <property type="entry name" value="TPR_2"/>
</dbReference>
<dbReference type="InterPro" id="IPR046357">
    <property type="entry name" value="PPIase_dom_sf"/>
</dbReference>
<dbReference type="FunFam" id="3.10.50.40:FF:000011">
    <property type="entry name" value="Peptidylprolyl isomerase"/>
    <property type="match status" value="1"/>
</dbReference>
<keyword evidence="16" id="KW-0206">Cytoskeleton</keyword>
<dbReference type="GO" id="GO:0005874">
    <property type="term" value="C:microtubule"/>
    <property type="evidence" value="ECO:0007669"/>
    <property type="project" value="UniProtKB-KW"/>
</dbReference>
<keyword evidence="12" id="KW-0007">Acetylation</keyword>
<feature type="region of interest" description="Disordered" evidence="21">
    <location>
        <begin position="423"/>
        <end position="458"/>
    </location>
</feature>
<keyword evidence="18" id="KW-0539">Nucleus</keyword>
<dbReference type="FunFam" id="3.10.50.40:FF:000013">
    <property type="entry name" value="Peptidylprolyl isomerase"/>
    <property type="match status" value="1"/>
</dbReference>
<gene>
    <name evidence="23" type="primary">fkbp4</name>
</gene>
<dbReference type="PANTHER" id="PTHR46512:SF9">
    <property type="entry name" value="PEPTIDYLPROLYL ISOMERASE"/>
    <property type="match status" value="1"/>
</dbReference>
<dbReference type="PROSITE" id="PS50005">
    <property type="entry name" value="TPR"/>
    <property type="match status" value="2"/>
</dbReference>
<evidence type="ECO:0000256" key="21">
    <source>
        <dbReference type="SAM" id="MobiDB-lite"/>
    </source>
</evidence>
<dbReference type="GeneTree" id="ENSGT00940000157200"/>